<dbReference type="SMART" id="SM00387">
    <property type="entry name" value="HATPase_c"/>
    <property type="match status" value="1"/>
</dbReference>
<dbReference type="CDD" id="cd12915">
    <property type="entry name" value="PDC2_DGC_like"/>
    <property type="match status" value="1"/>
</dbReference>
<dbReference type="PANTHER" id="PTHR43065">
    <property type="entry name" value="SENSOR HISTIDINE KINASE"/>
    <property type="match status" value="1"/>
</dbReference>
<dbReference type="NCBIfam" id="TIGR00229">
    <property type="entry name" value="sensory_box"/>
    <property type="match status" value="1"/>
</dbReference>
<evidence type="ECO:0000256" key="3">
    <source>
        <dbReference type="SAM" id="Coils"/>
    </source>
</evidence>
<proteinExistence type="predicted"/>
<comment type="catalytic activity">
    <reaction evidence="1">
        <text>ATP + protein L-histidine = ADP + protein N-phospho-L-histidine.</text>
        <dbReference type="EC" id="2.7.13.3"/>
    </reaction>
</comment>
<dbReference type="SUPFAM" id="SSF55874">
    <property type="entry name" value="ATPase domain of HSP90 chaperone/DNA topoisomerase II/histidine kinase"/>
    <property type="match status" value="1"/>
</dbReference>
<dbReference type="SUPFAM" id="SSF47384">
    <property type="entry name" value="Homodimeric domain of signal transducing histidine kinase"/>
    <property type="match status" value="1"/>
</dbReference>
<dbReference type="SUPFAM" id="SSF55785">
    <property type="entry name" value="PYP-like sensor domain (PAS domain)"/>
    <property type="match status" value="1"/>
</dbReference>
<keyword evidence="3" id="KW-0175">Coiled coil</keyword>
<dbReference type="PROSITE" id="PS50109">
    <property type="entry name" value="HIS_KIN"/>
    <property type="match status" value="1"/>
</dbReference>
<dbReference type="InterPro" id="IPR036890">
    <property type="entry name" value="HATPase_C_sf"/>
</dbReference>
<name>A0A923I188_9BURK</name>
<evidence type="ECO:0000256" key="1">
    <source>
        <dbReference type="ARBA" id="ARBA00000085"/>
    </source>
</evidence>
<feature type="coiled-coil region" evidence="3">
    <location>
        <begin position="438"/>
        <end position="493"/>
    </location>
</feature>
<keyword evidence="4" id="KW-0472">Membrane</keyword>
<dbReference type="GO" id="GO:0000155">
    <property type="term" value="F:phosphorelay sensor kinase activity"/>
    <property type="evidence" value="ECO:0007669"/>
    <property type="project" value="InterPro"/>
</dbReference>
<dbReference type="CDD" id="cd12914">
    <property type="entry name" value="PDC1_DGC_like"/>
    <property type="match status" value="1"/>
</dbReference>
<evidence type="ECO:0000313" key="7">
    <source>
        <dbReference type="Proteomes" id="UP000612361"/>
    </source>
</evidence>
<keyword evidence="4" id="KW-0812">Transmembrane</keyword>
<keyword evidence="4" id="KW-1133">Transmembrane helix</keyword>
<keyword evidence="7" id="KW-1185">Reference proteome</keyword>
<dbReference type="Gene3D" id="3.30.450.20">
    <property type="entry name" value="PAS domain"/>
    <property type="match status" value="3"/>
</dbReference>
<dbReference type="Pfam" id="PF02518">
    <property type="entry name" value="HATPase_c"/>
    <property type="match status" value="1"/>
</dbReference>
<dbReference type="InterPro" id="IPR000014">
    <property type="entry name" value="PAS"/>
</dbReference>
<comment type="caution">
    <text evidence="6">The sequence shown here is derived from an EMBL/GenBank/DDBJ whole genome shotgun (WGS) entry which is preliminary data.</text>
</comment>
<organism evidence="6 7">
    <name type="scientific">Undibacterium rugosum</name>
    <dbReference type="NCBI Taxonomy" id="2762291"/>
    <lineage>
        <taxon>Bacteria</taxon>
        <taxon>Pseudomonadati</taxon>
        <taxon>Pseudomonadota</taxon>
        <taxon>Betaproteobacteria</taxon>
        <taxon>Burkholderiales</taxon>
        <taxon>Oxalobacteraceae</taxon>
        <taxon>Undibacterium</taxon>
    </lineage>
</organism>
<dbReference type="InterPro" id="IPR035965">
    <property type="entry name" value="PAS-like_dom_sf"/>
</dbReference>
<dbReference type="Gene3D" id="1.10.287.130">
    <property type="match status" value="1"/>
</dbReference>
<evidence type="ECO:0000256" key="2">
    <source>
        <dbReference type="ARBA" id="ARBA00012438"/>
    </source>
</evidence>
<feature type="domain" description="Histidine kinase" evidence="5">
    <location>
        <begin position="502"/>
        <end position="733"/>
    </location>
</feature>
<protein>
    <recommendedName>
        <fullName evidence="2">histidine kinase</fullName>
        <ecNumber evidence="2">2.7.13.3</ecNumber>
    </recommendedName>
</protein>
<feature type="transmembrane region" description="Helical" evidence="4">
    <location>
        <begin position="12"/>
        <end position="30"/>
    </location>
</feature>
<accession>A0A923I188</accession>
<dbReference type="PRINTS" id="PR00344">
    <property type="entry name" value="BCTRLSENSOR"/>
</dbReference>
<dbReference type="InterPro" id="IPR003594">
    <property type="entry name" value="HATPase_dom"/>
</dbReference>
<dbReference type="InterPro" id="IPR005467">
    <property type="entry name" value="His_kinase_dom"/>
</dbReference>
<dbReference type="RefSeq" id="WP_186880236.1">
    <property type="nucleotide sequence ID" value="NZ_JACOGG010000003.1"/>
</dbReference>
<dbReference type="EMBL" id="JACOGG010000003">
    <property type="protein sequence ID" value="MBC3934632.1"/>
    <property type="molecule type" value="Genomic_DNA"/>
</dbReference>
<reference evidence="6" key="1">
    <citation type="submission" date="2020-08" db="EMBL/GenBank/DDBJ databases">
        <title>Novel species isolated from subtropical streams in China.</title>
        <authorList>
            <person name="Lu H."/>
        </authorList>
    </citation>
    <scope>NUCLEOTIDE SEQUENCE</scope>
    <source>
        <strain evidence="6">CY7W</strain>
    </source>
</reference>
<dbReference type="AlphaFoldDB" id="A0A923I188"/>
<dbReference type="Proteomes" id="UP000612361">
    <property type="component" value="Unassembled WGS sequence"/>
</dbReference>
<evidence type="ECO:0000313" key="6">
    <source>
        <dbReference type="EMBL" id="MBC3934632.1"/>
    </source>
</evidence>
<gene>
    <name evidence="6" type="ORF">H8K47_04605</name>
</gene>
<feature type="transmembrane region" description="Helical" evidence="4">
    <location>
        <begin position="291"/>
        <end position="309"/>
    </location>
</feature>
<dbReference type="InterPro" id="IPR036097">
    <property type="entry name" value="HisK_dim/P_sf"/>
</dbReference>
<dbReference type="Gene3D" id="3.30.565.10">
    <property type="entry name" value="Histidine kinase-like ATPase, C-terminal domain"/>
    <property type="match status" value="1"/>
</dbReference>
<dbReference type="EC" id="2.7.13.3" evidence="2"/>
<dbReference type="InterPro" id="IPR004358">
    <property type="entry name" value="Sig_transdc_His_kin-like_C"/>
</dbReference>
<sequence>MKQVFSRFQHTTLLAVTLLIIAVIVTQTYLSMREDRKLTLDAERSNAHVAVRILEEHVAQTMQDGVQKLDAVAAAVSAVAHDPRAIQKVLTSYDIQDNRYIKSLRYIDLGGNSWVSSPDFPTHTVNVADRQDVRFLLNAPDYGEVVIGRPYQSPYDSQLVLPIARNIFDRHQQQVGIISTDIRIAYFAGLYASVASENNAMVALILDPGYVVIRSPFEARFADRDVSQANATKKISQSDIEGSFEDADWLDDEFLRLYAYRKVEKFPLTIVYGRDFDSMLAQWTQRMETRAALTGLVVLILTFVMWALAVQMRKLRQSEATLRTAEYKFSEIFERSPLPLSLVNLHGRKIDAVNDAWLHLFAFRREQVLDHSFSSSEHIWIDRAQMTAFTELLRNQSQVDFYPAQLRDAHGNIHDCLLSARRYEADGEERFIITPQDVTRQNAAEAALRELNEDLEQRVARRTENLERSNLELEEALQSLRLMQTELIRQEKLASLGSLVAGVAHELNTPIGNSVTVASTLQDDAKRIKREVEQGQIKRSSLNAFADGMLFGTDVLMRSLTRASELIRSFKHVAVDQSSDMRRQFDLLQVLEEILLTNSSMYAKTPFQMRTTLEPGITMNSFPGALGQIIGNFVSNAMTHAFEGRSSGSMHLMARCVGELAVIEFRDDGNGISAENLSKVFDPFFTTKFGQGGSGLGMNIVYNLATEVLGGRIDLHSAPGLGTCFTLTLPLIAPDSELKGK</sequence>
<evidence type="ECO:0000256" key="4">
    <source>
        <dbReference type="SAM" id="Phobius"/>
    </source>
</evidence>
<evidence type="ECO:0000259" key="5">
    <source>
        <dbReference type="PROSITE" id="PS50109"/>
    </source>
</evidence>